<dbReference type="GO" id="GO:0030674">
    <property type="term" value="F:protein-macromolecule adaptor activity"/>
    <property type="evidence" value="ECO:0007669"/>
    <property type="project" value="TreeGrafter"/>
</dbReference>
<evidence type="ECO:0000256" key="1">
    <source>
        <dbReference type="ARBA" id="ARBA00037950"/>
    </source>
</evidence>
<organism evidence="4 5">
    <name type="scientific">Diplocarpon coronariae</name>
    <dbReference type="NCBI Taxonomy" id="2795749"/>
    <lineage>
        <taxon>Eukaryota</taxon>
        <taxon>Fungi</taxon>
        <taxon>Dikarya</taxon>
        <taxon>Ascomycota</taxon>
        <taxon>Pezizomycotina</taxon>
        <taxon>Leotiomycetes</taxon>
        <taxon>Helotiales</taxon>
        <taxon>Drepanopezizaceae</taxon>
        <taxon>Diplocarpon</taxon>
    </lineage>
</organism>
<protein>
    <submittedName>
        <fullName evidence="4">Arrestin</fullName>
    </submittedName>
</protein>
<feature type="compositionally biased region" description="Polar residues" evidence="2">
    <location>
        <begin position="730"/>
        <end position="742"/>
    </location>
</feature>
<dbReference type="STRING" id="503106.A0A218ZI43"/>
<dbReference type="GO" id="GO:0070086">
    <property type="term" value="P:ubiquitin-dependent endocytosis"/>
    <property type="evidence" value="ECO:0007669"/>
    <property type="project" value="TreeGrafter"/>
</dbReference>
<comment type="similarity">
    <text evidence="1">Belongs to the arrestin family. PalF/RIM8 subfamily.</text>
</comment>
<dbReference type="PANTHER" id="PTHR11188:SF161">
    <property type="entry name" value="PH-RESPONSE REGULATOR PROTEIN PALF_RIM8"/>
    <property type="match status" value="1"/>
</dbReference>
<feature type="region of interest" description="Disordered" evidence="2">
    <location>
        <begin position="198"/>
        <end position="297"/>
    </location>
</feature>
<gene>
    <name evidence="4" type="ORF">B2J93_8946</name>
</gene>
<proteinExistence type="inferred from homology"/>
<dbReference type="PANTHER" id="PTHR11188">
    <property type="entry name" value="ARRESTIN DOMAIN CONTAINING PROTEIN"/>
    <property type="match status" value="1"/>
</dbReference>
<feature type="compositionally biased region" description="Basic and acidic residues" evidence="2">
    <location>
        <begin position="605"/>
        <end position="627"/>
    </location>
</feature>
<name>A0A218ZI43_9HELO</name>
<keyword evidence="5" id="KW-1185">Reference proteome</keyword>
<dbReference type="GO" id="GO:0005886">
    <property type="term" value="C:plasma membrane"/>
    <property type="evidence" value="ECO:0007669"/>
    <property type="project" value="TreeGrafter"/>
</dbReference>
<dbReference type="InterPro" id="IPR050357">
    <property type="entry name" value="Arrestin_domain-protein"/>
</dbReference>
<dbReference type="AlphaFoldDB" id="A0A218ZI43"/>
<comment type="caution">
    <text evidence="4">The sequence shown here is derived from an EMBL/GenBank/DDBJ whole genome shotgun (WGS) entry which is preliminary data.</text>
</comment>
<dbReference type="Pfam" id="PF02752">
    <property type="entry name" value="Arrestin_C"/>
    <property type="match status" value="1"/>
</dbReference>
<dbReference type="InterPro" id="IPR014752">
    <property type="entry name" value="Arrestin-like_C"/>
</dbReference>
<dbReference type="OrthoDB" id="7785529at2759"/>
<dbReference type="Pfam" id="PF00339">
    <property type="entry name" value="Arrestin_N"/>
    <property type="match status" value="1"/>
</dbReference>
<reference evidence="4 5" key="1">
    <citation type="submission" date="2017-04" db="EMBL/GenBank/DDBJ databases">
        <title>Draft genome sequence of Marssonina coronaria NL1: causal agent of apple blotch.</title>
        <authorList>
            <person name="Cheng Q."/>
        </authorList>
    </citation>
    <scope>NUCLEOTIDE SEQUENCE [LARGE SCALE GENOMIC DNA]</scope>
    <source>
        <strain evidence="4 5">NL1</strain>
    </source>
</reference>
<dbReference type="InterPro" id="IPR011021">
    <property type="entry name" value="Arrestin-like_N"/>
</dbReference>
<dbReference type="InterPro" id="IPR011022">
    <property type="entry name" value="Arrestin_C-like"/>
</dbReference>
<feature type="compositionally biased region" description="Basic and acidic residues" evidence="2">
    <location>
        <begin position="810"/>
        <end position="821"/>
    </location>
</feature>
<feature type="compositionally biased region" description="Basic and acidic residues" evidence="2">
    <location>
        <begin position="649"/>
        <end position="666"/>
    </location>
</feature>
<dbReference type="InterPro" id="IPR014756">
    <property type="entry name" value="Ig_E-set"/>
</dbReference>
<dbReference type="Proteomes" id="UP000242519">
    <property type="component" value="Unassembled WGS sequence"/>
</dbReference>
<feature type="compositionally biased region" description="Polar residues" evidence="2">
    <location>
        <begin position="588"/>
        <end position="600"/>
    </location>
</feature>
<dbReference type="SMART" id="SM01017">
    <property type="entry name" value="Arrestin_C"/>
    <property type="match status" value="1"/>
</dbReference>
<dbReference type="GO" id="GO:0031625">
    <property type="term" value="F:ubiquitin protein ligase binding"/>
    <property type="evidence" value="ECO:0007669"/>
    <property type="project" value="TreeGrafter"/>
</dbReference>
<feature type="region of interest" description="Disordered" evidence="2">
    <location>
        <begin position="586"/>
        <end position="821"/>
    </location>
</feature>
<evidence type="ECO:0000313" key="4">
    <source>
        <dbReference type="EMBL" id="OWP07494.1"/>
    </source>
</evidence>
<dbReference type="EMBL" id="MZNU01000003">
    <property type="protein sequence ID" value="OWP07494.1"/>
    <property type="molecule type" value="Genomic_DNA"/>
</dbReference>
<evidence type="ECO:0000256" key="2">
    <source>
        <dbReference type="SAM" id="MobiDB-lite"/>
    </source>
</evidence>
<dbReference type="SUPFAM" id="SSF81296">
    <property type="entry name" value="E set domains"/>
    <property type="match status" value="1"/>
</dbReference>
<dbReference type="Gene3D" id="2.60.40.640">
    <property type="match status" value="1"/>
</dbReference>
<feature type="region of interest" description="Disordered" evidence="2">
    <location>
        <begin position="1"/>
        <end position="22"/>
    </location>
</feature>
<sequence length="821" mass="88735">MCTNVTPSPSVSPPKPPSTAAGRSLLSRLTAPLKSRTRNLTDFHIRPNEPHRKYSPGDLVKGAVVLTAVKPIRLTHLTVCLHGYVRIFKSPNGINDPMPDLGLTASSNPRKSQYIGNGHASLFQDEVTLCGEGRLDIGVYEFNFELEFPRKGLPSSVDFERGTISYLITATITRPTSITAISRCDQKLSFVETVDIGPMQPPKPQKISLEPISRLVRRRKTVKTKESGSLENPDAGTGFGSDAARVASPLPDDSASQCGSVDPHLTGTRSPGPSEAQSTVSAGNSAGSTVSSSTGHSFRLGAVPASAKSPKESAKNNSKISLADQTITASIELLKSGCLPGDNLPLKISIKHTKALKSMHGIIITFYRQGRIDSAPPLSLFADIKGKEAERLKHEEYYPKSKTGFGGLSLTSAGSSSIFRKDLAQTFAPILVNPTSLTAVVNASVRVPEDVFPTISGVPGQMITFRYHVEVVVDLGGKLAGQQRHVPRLGAVTLPASFGTSAAAPRDGNSNMLAAWGGSIVDTANIRREKSVVECRFEVVVGTKDTSRKRARGNSFLSRQATDWSDEIGMGLVLAPAHEPIYEESVAPNEQSSQQYQNPSLYYDRPPDHPHPDYPHSSDYLHGDHSFRGSPPAPEHDRIIPVPPAEIEVEGRLSEKERLRRAEERLFPSQPPVDDNAPSSSITVVPTLPSIPPRHEEDLYSDNDATPRDDARRGFPPLFDALSGADSGPSAPTLNDLGSASASHPIEDKQELEHMRLMGETSAPSDFLADEDNNAGEGSSRHQHEPSAPPILDDDEYGHHHSHQTLPESSSHRETLPKYER</sequence>
<feature type="compositionally biased region" description="Polar residues" evidence="2">
    <location>
        <begin position="267"/>
        <end position="296"/>
    </location>
</feature>
<accession>A0A218ZI43</accession>
<evidence type="ECO:0000313" key="5">
    <source>
        <dbReference type="Proteomes" id="UP000242519"/>
    </source>
</evidence>
<dbReference type="GO" id="GO:0005829">
    <property type="term" value="C:cytosol"/>
    <property type="evidence" value="ECO:0007669"/>
    <property type="project" value="TreeGrafter"/>
</dbReference>
<dbReference type="FunCoup" id="A0A218ZI43">
    <property type="interactions" value="17"/>
</dbReference>
<evidence type="ECO:0000259" key="3">
    <source>
        <dbReference type="SMART" id="SM01017"/>
    </source>
</evidence>
<feature type="compositionally biased region" description="Basic and acidic residues" evidence="2">
    <location>
        <begin position="745"/>
        <end position="757"/>
    </location>
</feature>
<dbReference type="InParanoid" id="A0A218ZI43"/>
<feature type="domain" description="Arrestin C-terminal-like" evidence="3">
    <location>
        <begin position="323"/>
        <end position="503"/>
    </location>
</feature>